<dbReference type="GeneID" id="5427371"/>
<evidence type="ECO:0000313" key="2">
    <source>
        <dbReference type="EMBL" id="ATZ58227.1"/>
    </source>
</evidence>
<organism evidence="2 3">
    <name type="scientific">Botryotinia fuckeliana (strain B05.10)</name>
    <name type="common">Noble rot fungus</name>
    <name type="synonym">Botrytis cinerea</name>
    <dbReference type="NCBI Taxonomy" id="332648"/>
    <lineage>
        <taxon>Eukaryota</taxon>
        <taxon>Fungi</taxon>
        <taxon>Dikarya</taxon>
        <taxon>Ascomycota</taxon>
        <taxon>Pezizomycotina</taxon>
        <taxon>Leotiomycetes</taxon>
        <taxon>Helotiales</taxon>
        <taxon>Sclerotiniaceae</taxon>
        <taxon>Botrytis</taxon>
    </lineage>
</organism>
<dbReference type="AlphaFoldDB" id="A0A384K6S6"/>
<protein>
    <submittedName>
        <fullName evidence="2">Bcicp55</fullName>
    </submittedName>
</protein>
<reference evidence="2 3" key="3">
    <citation type="journal article" date="2017" name="Mol. Plant Pathol.">
        <title>A gapless genome sequence of the fungus Botrytis cinerea.</title>
        <authorList>
            <person name="Van Kan J.A."/>
            <person name="Stassen J.H."/>
            <person name="Mosbach A."/>
            <person name="Van Der Lee T.A."/>
            <person name="Faino L."/>
            <person name="Farmer A.D."/>
            <person name="Papasotiriou D.G."/>
            <person name="Zhou S."/>
            <person name="Seidl M.F."/>
            <person name="Cottam E."/>
            <person name="Edel D."/>
            <person name="Hahn M."/>
            <person name="Schwartz D.C."/>
            <person name="Dietrich R.A."/>
            <person name="Widdison S."/>
            <person name="Scalliet G."/>
        </authorList>
    </citation>
    <scope>NUCLEOTIDE SEQUENCE [LARGE SCALE GENOMIC DNA]</scope>
    <source>
        <strain evidence="2 3">B05.10</strain>
    </source>
</reference>
<dbReference type="OrthoDB" id="4215474at2759"/>
<reference evidence="2 3" key="2">
    <citation type="journal article" date="2012" name="Eukaryot. Cell">
        <title>Genome update of Botrytis cinerea strains B05.10 and T4.</title>
        <authorList>
            <person name="Staats M."/>
            <person name="van Kan J.A."/>
        </authorList>
    </citation>
    <scope>NUCLEOTIDE SEQUENCE [LARGE SCALE GENOMIC DNA]</scope>
    <source>
        <strain evidence="2 3">B05.10</strain>
    </source>
</reference>
<reference evidence="2 3" key="1">
    <citation type="journal article" date="2011" name="PLoS Genet.">
        <title>Genomic analysis of the necrotrophic fungal pathogens Sclerotinia sclerotiorum and Botrytis cinerea.</title>
        <authorList>
            <person name="Amselem J."/>
            <person name="Cuomo C.A."/>
            <person name="van Kan J.A."/>
            <person name="Viaud M."/>
            <person name="Benito E.P."/>
            <person name="Couloux A."/>
            <person name="Coutinho P.M."/>
            <person name="de Vries R.P."/>
            <person name="Dyer P.S."/>
            <person name="Fillinger S."/>
            <person name="Fournier E."/>
            <person name="Gout L."/>
            <person name="Hahn M."/>
            <person name="Kohn L."/>
            <person name="Lapalu N."/>
            <person name="Plummer K.M."/>
            <person name="Pradier J.M."/>
            <person name="Quevillon E."/>
            <person name="Sharon A."/>
            <person name="Simon A."/>
            <person name="ten Have A."/>
            <person name="Tudzynski B."/>
            <person name="Tudzynski P."/>
            <person name="Wincker P."/>
            <person name="Andrew M."/>
            <person name="Anthouard V."/>
            <person name="Beever R.E."/>
            <person name="Beffa R."/>
            <person name="Benoit I."/>
            <person name="Bouzid O."/>
            <person name="Brault B."/>
            <person name="Chen Z."/>
            <person name="Choquer M."/>
            <person name="Collemare J."/>
            <person name="Cotton P."/>
            <person name="Danchin E.G."/>
            <person name="Da Silva C."/>
            <person name="Gautier A."/>
            <person name="Giraud C."/>
            <person name="Giraud T."/>
            <person name="Gonzalez C."/>
            <person name="Grossetete S."/>
            <person name="Guldener U."/>
            <person name="Henrissat B."/>
            <person name="Howlett B.J."/>
            <person name="Kodira C."/>
            <person name="Kretschmer M."/>
            <person name="Lappartient A."/>
            <person name="Leroch M."/>
            <person name="Levis C."/>
            <person name="Mauceli E."/>
            <person name="Neuveglise C."/>
            <person name="Oeser B."/>
            <person name="Pearson M."/>
            <person name="Poulain J."/>
            <person name="Poussereau N."/>
            <person name="Quesneville H."/>
            <person name="Rascle C."/>
            <person name="Schumacher J."/>
            <person name="Segurens B."/>
            <person name="Sexton A."/>
            <person name="Silva E."/>
            <person name="Sirven C."/>
            <person name="Soanes D.M."/>
            <person name="Talbot N.J."/>
            <person name="Templeton M."/>
            <person name="Yandava C."/>
            <person name="Yarden O."/>
            <person name="Zeng Q."/>
            <person name="Rollins J.A."/>
            <person name="Lebrun M.H."/>
            <person name="Dickman M."/>
        </authorList>
    </citation>
    <scope>NUCLEOTIDE SEQUENCE [LARGE SCALE GENOMIC DNA]</scope>
    <source>
        <strain evidence="2 3">B05.10</strain>
    </source>
</reference>
<proteinExistence type="predicted"/>
<dbReference type="Proteomes" id="UP000001798">
    <property type="component" value="Chromosome 16"/>
</dbReference>
<gene>
    <name evidence="2" type="primary">Bcicp55</name>
    <name evidence="2" type="ORF">BCIN_16g00690</name>
</gene>
<feature type="region of interest" description="Disordered" evidence="1">
    <location>
        <begin position="1"/>
        <end position="36"/>
    </location>
</feature>
<name>A0A384K6S6_BOTFB</name>
<evidence type="ECO:0000256" key="1">
    <source>
        <dbReference type="SAM" id="MobiDB-lite"/>
    </source>
</evidence>
<sequence>MKCTRRTRTLFQQLEGTSKRRGVSSSSFRSSRPRCQAEVSSAATKCHTTYQPQRAYASISASELQFGQPVHETHPHLLDAGEGTKMNSTA</sequence>
<dbReference type="RefSeq" id="XP_024553637.1">
    <property type="nucleotide sequence ID" value="XM_024697821.1"/>
</dbReference>
<feature type="compositionally biased region" description="Low complexity" evidence="1">
    <location>
        <begin position="23"/>
        <end position="34"/>
    </location>
</feature>
<evidence type="ECO:0000313" key="3">
    <source>
        <dbReference type="Proteomes" id="UP000001798"/>
    </source>
</evidence>
<accession>A0A384K6S6</accession>
<dbReference type="EMBL" id="CP009820">
    <property type="protein sequence ID" value="ATZ58227.1"/>
    <property type="molecule type" value="Genomic_DNA"/>
</dbReference>
<keyword evidence="3" id="KW-1185">Reference proteome</keyword>
<dbReference type="VEuPathDB" id="FungiDB:Bcin16g00690"/>